<dbReference type="AlphaFoldDB" id="A0A149RUD4"/>
<name>A0A149RUD4_GLUOY</name>
<dbReference type="Proteomes" id="UP000075655">
    <property type="component" value="Unassembled WGS sequence"/>
</dbReference>
<reference evidence="2 3" key="1">
    <citation type="submission" date="2015-06" db="EMBL/GenBank/DDBJ databases">
        <title>Improved classification and identification of acetic acid bacteria using matrix-assisted laser desorption/ionization time-of-flight mass spectrometry; Gluconobacter nephelii and Gluconobacter uchimurae are later heterotypic synonyms of Gluconobacter japonicus and Gluconobacter oxydans, respectively.</title>
        <authorList>
            <person name="Li L."/>
            <person name="Cleenwerck I."/>
            <person name="De Vuyst L."/>
            <person name="Vandamme P."/>
        </authorList>
    </citation>
    <scope>NUCLEOTIDE SEQUENCE [LARGE SCALE GENOMIC DNA]</scope>
    <source>
        <strain evidence="2 3">LMG 1676</strain>
    </source>
</reference>
<dbReference type="RefSeq" id="WP_062501955.1">
    <property type="nucleotide sequence ID" value="NZ_LHZG01000175.1"/>
</dbReference>
<accession>A0A149RUD4</accession>
<evidence type="ECO:0008006" key="4">
    <source>
        <dbReference type="Google" id="ProtNLM"/>
    </source>
</evidence>
<proteinExistence type="predicted"/>
<comment type="caution">
    <text evidence="2">The sequence shown here is derived from an EMBL/GenBank/DDBJ whole genome shotgun (WGS) entry which is preliminary data.</text>
</comment>
<gene>
    <name evidence="2" type="ORF">AD934_10405</name>
</gene>
<dbReference type="Pfam" id="PF13770">
    <property type="entry name" value="DUF4169"/>
    <property type="match status" value="1"/>
</dbReference>
<dbReference type="EMBL" id="LHZG01000175">
    <property type="protein sequence ID" value="KXV17848.1"/>
    <property type="molecule type" value="Genomic_DNA"/>
</dbReference>
<protein>
    <recommendedName>
        <fullName evidence="4">DUF4169 family protein</fullName>
    </recommendedName>
</protein>
<sequence length="68" mass="7800">MSDVINLRRERKRRKSVEDAKVADANRRLHGRTRGQKLAETLEKQRMQALLDGRKLSSGVPSEESENP</sequence>
<evidence type="ECO:0000313" key="3">
    <source>
        <dbReference type="Proteomes" id="UP000075655"/>
    </source>
</evidence>
<organism evidence="2 3">
    <name type="scientific">Gluconobacter oxydans</name>
    <name type="common">Gluconobacter suboxydans</name>
    <dbReference type="NCBI Taxonomy" id="442"/>
    <lineage>
        <taxon>Bacteria</taxon>
        <taxon>Pseudomonadati</taxon>
        <taxon>Pseudomonadota</taxon>
        <taxon>Alphaproteobacteria</taxon>
        <taxon>Acetobacterales</taxon>
        <taxon>Acetobacteraceae</taxon>
        <taxon>Gluconobacter</taxon>
    </lineage>
</organism>
<dbReference type="InterPro" id="IPR025227">
    <property type="entry name" value="DUF4169"/>
</dbReference>
<evidence type="ECO:0000256" key="1">
    <source>
        <dbReference type="SAM" id="MobiDB-lite"/>
    </source>
</evidence>
<evidence type="ECO:0000313" key="2">
    <source>
        <dbReference type="EMBL" id="KXV17848.1"/>
    </source>
</evidence>
<dbReference type="PATRIC" id="fig|442.8.peg.2175"/>
<feature type="region of interest" description="Disordered" evidence="1">
    <location>
        <begin position="1"/>
        <end position="37"/>
    </location>
</feature>
<feature type="compositionally biased region" description="Basic and acidic residues" evidence="1">
    <location>
        <begin position="16"/>
        <end position="27"/>
    </location>
</feature>